<dbReference type="InterPro" id="IPR029044">
    <property type="entry name" value="Nucleotide-diphossugar_trans"/>
</dbReference>
<dbReference type="InterPro" id="IPR051706">
    <property type="entry name" value="Glycosyltransferase_domain"/>
</dbReference>
<dbReference type="Gene3D" id="3.90.550.20">
    <property type="match status" value="1"/>
</dbReference>
<evidence type="ECO:0000313" key="2">
    <source>
        <dbReference type="EMBL" id="MFC4655481.1"/>
    </source>
</evidence>
<dbReference type="PANTHER" id="PTHR32385:SF15">
    <property type="entry name" value="INOSITOL PHOSPHOCERAMIDE MANNOSYLTRANSFERASE 1"/>
    <property type="match status" value="1"/>
</dbReference>
<name>A0ABV9JMI5_9GAMM</name>
<dbReference type="InterPro" id="IPR007577">
    <property type="entry name" value="GlycoTrfase_DXD_sugar-bd_CS"/>
</dbReference>
<reference evidence="3" key="1">
    <citation type="journal article" date="2019" name="Int. J. Syst. Evol. Microbiol.">
        <title>The Global Catalogue of Microorganisms (GCM) 10K type strain sequencing project: providing services to taxonomists for standard genome sequencing and annotation.</title>
        <authorList>
            <consortium name="The Broad Institute Genomics Platform"/>
            <consortium name="The Broad Institute Genome Sequencing Center for Infectious Disease"/>
            <person name="Wu L."/>
            <person name="Ma J."/>
        </authorList>
    </citation>
    <scope>NUCLEOTIDE SEQUENCE [LARGE SCALE GENOMIC DNA]</scope>
    <source>
        <strain evidence="3">DT28</strain>
    </source>
</reference>
<comment type="caution">
    <text evidence="2">The sequence shown here is derived from an EMBL/GenBank/DDBJ whole genome shotgun (WGS) entry which is preliminary data.</text>
</comment>
<protein>
    <submittedName>
        <fullName evidence="2">Glycosyltransferase family 32 protein</fullName>
    </submittedName>
</protein>
<evidence type="ECO:0000256" key="1">
    <source>
        <dbReference type="ARBA" id="ARBA00022679"/>
    </source>
</evidence>
<dbReference type="PANTHER" id="PTHR32385">
    <property type="entry name" value="MANNOSYL PHOSPHORYLINOSITOL CERAMIDE SYNTHASE"/>
    <property type="match status" value="1"/>
</dbReference>
<dbReference type="EMBL" id="JBHSGB010000010">
    <property type="protein sequence ID" value="MFC4655481.1"/>
    <property type="molecule type" value="Genomic_DNA"/>
</dbReference>
<keyword evidence="1" id="KW-0808">Transferase</keyword>
<keyword evidence="3" id="KW-1185">Reference proteome</keyword>
<dbReference type="RefSeq" id="WP_377333978.1">
    <property type="nucleotide sequence ID" value="NZ_JBHSGB010000010.1"/>
</dbReference>
<accession>A0ABV9JMI5</accession>
<dbReference type="Proteomes" id="UP001595962">
    <property type="component" value="Unassembled WGS sequence"/>
</dbReference>
<evidence type="ECO:0000313" key="3">
    <source>
        <dbReference type="Proteomes" id="UP001595962"/>
    </source>
</evidence>
<gene>
    <name evidence="2" type="ORF">ACFO3I_10705</name>
</gene>
<proteinExistence type="predicted"/>
<sequence>MFTPGRTAVLYHSDDAKERIMAIPKIIHYVWVGDGEKPELVERCIASWRRYAPDYQLVEWNNEKFHQTDNQYARQAFAANKWAFVSDYLRLYALATQGGFYLDTDLELTGDLEPFRQHQFVTGYERFKNRYAPLTALMGAEAGHSMISDMLAMYQQRSFIRSDGSFDLTPNTGLIAQHFAQKFGLQPPYQGANPTQLEPGAVIYPSHYFCTPEAGLPNYAIHHFNGSWFPEYERKPLFSMTGYSLALLKRNKVRSGQLPLLHGEHLVACWRLFKRYSLLLASQHS</sequence>
<dbReference type="SUPFAM" id="SSF53448">
    <property type="entry name" value="Nucleotide-diphospho-sugar transferases"/>
    <property type="match status" value="1"/>
</dbReference>
<dbReference type="Pfam" id="PF04488">
    <property type="entry name" value="Gly_transf_sug"/>
    <property type="match status" value="1"/>
</dbReference>
<organism evidence="2 3">
    <name type="scientific">Rheinheimera marina</name>
    <dbReference type="NCBI Taxonomy" id="1774958"/>
    <lineage>
        <taxon>Bacteria</taxon>
        <taxon>Pseudomonadati</taxon>
        <taxon>Pseudomonadota</taxon>
        <taxon>Gammaproteobacteria</taxon>
        <taxon>Chromatiales</taxon>
        <taxon>Chromatiaceae</taxon>
        <taxon>Rheinheimera</taxon>
    </lineage>
</organism>